<keyword evidence="8 9" id="KW-0975">Bacterial flagellum</keyword>
<evidence type="ECO:0000259" key="13">
    <source>
        <dbReference type="Pfam" id="PF08345"/>
    </source>
</evidence>
<dbReference type="InterPro" id="IPR013556">
    <property type="entry name" value="Flag_M-ring_C"/>
</dbReference>
<dbReference type="InterPro" id="IPR043427">
    <property type="entry name" value="YscJ/FliF"/>
</dbReference>
<feature type="transmembrane region" description="Helical" evidence="11">
    <location>
        <begin position="446"/>
        <end position="468"/>
    </location>
</feature>
<evidence type="ECO:0000256" key="9">
    <source>
        <dbReference type="PIRNR" id="PIRNR004862"/>
    </source>
</evidence>
<evidence type="ECO:0000256" key="11">
    <source>
        <dbReference type="SAM" id="Phobius"/>
    </source>
</evidence>
<keyword evidence="4" id="KW-1003">Cell membrane</keyword>
<dbReference type="EMBL" id="DSUH01000162">
    <property type="protein sequence ID" value="HGU32564.1"/>
    <property type="molecule type" value="Genomic_DNA"/>
</dbReference>
<dbReference type="PRINTS" id="PR01009">
    <property type="entry name" value="FLGMRINGFLIF"/>
</dbReference>
<feature type="transmembrane region" description="Helical" evidence="11">
    <location>
        <begin position="23"/>
        <end position="42"/>
    </location>
</feature>
<organism evidence="14">
    <name type="scientific">Desulfatirhabdium butyrativorans</name>
    <dbReference type="NCBI Taxonomy" id="340467"/>
    <lineage>
        <taxon>Bacteria</taxon>
        <taxon>Pseudomonadati</taxon>
        <taxon>Thermodesulfobacteriota</taxon>
        <taxon>Desulfobacteria</taxon>
        <taxon>Desulfobacterales</taxon>
        <taxon>Desulfatirhabdiaceae</taxon>
        <taxon>Desulfatirhabdium</taxon>
    </lineage>
</organism>
<evidence type="ECO:0000256" key="5">
    <source>
        <dbReference type="ARBA" id="ARBA00022692"/>
    </source>
</evidence>
<evidence type="ECO:0000256" key="6">
    <source>
        <dbReference type="ARBA" id="ARBA00022989"/>
    </source>
</evidence>
<evidence type="ECO:0000313" key="14">
    <source>
        <dbReference type="EMBL" id="HGU32564.1"/>
    </source>
</evidence>
<evidence type="ECO:0000256" key="2">
    <source>
        <dbReference type="ARBA" id="ARBA00004651"/>
    </source>
</evidence>
<protein>
    <recommendedName>
        <fullName evidence="9">Flagellar M-ring protein</fullName>
    </recommendedName>
</protein>
<name>A0A7C4MPQ5_9BACT</name>
<dbReference type="PANTHER" id="PTHR30046">
    <property type="entry name" value="FLAGELLAR M-RING PROTEIN"/>
    <property type="match status" value="1"/>
</dbReference>
<dbReference type="GO" id="GO:0003774">
    <property type="term" value="F:cytoskeletal motor activity"/>
    <property type="evidence" value="ECO:0007669"/>
    <property type="project" value="InterPro"/>
</dbReference>
<dbReference type="NCBIfam" id="TIGR00206">
    <property type="entry name" value="fliF"/>
    <property type="match status" value="1"/>
</dbReference>
<proteinExistence type="inferred from homology"/>
<dbReference type="Pfam" id="PF08345">
    <property type="entry name" value="YscJ_FliF_C"/>
    <property type="match status" value="1"/>
</dbReference>
<evidence type="ECO:0000256" key="4">
    <source>
        <dbReference type="ARBA" id="ARBA00022475"/>
    </source>
</evidence>
<keyword evidence="14" id="KW-0282">Flagellum</keyword>
<comment type="subcellular location">
    <subcellularLocation>
        <location evidence="1 9">Bacterial flagellum basal body</location>
    </subcellularLocation>
    <subcellularLocation>
        <location evidence="2">Cell membrane</location>
        <topology evidence="2">Multi-pass membrane protein</topology>
    </subcellularLocation>
</comment>
<evidence type="ECO:0000256" key="3">
    <source>
        <dbReference type="ARBA" id="ARBA00007971"/>
    </source>
</evidence>
<dbReference type="GO" id="GO:0005886">
    <property type="term" value="C:plasma membrane"/>
    <property type="evidence" value="ECO:0007669"/>
    <property type="project" value="UniProtKB-SubCell"/>
</dbReference>
<accession>A0A7C4MPQ5</accession>
<evidence type="ECO:0000256" key="7">
    <source>
        <dbReference type="ARBA" id="ARBA00023136"/>
    </source>
</evidence>
<sequence>MELQKSWEQLRATFSELSLTKKMTLFSVIGLTLVGLIVAVALTTKPEYQVLYSGLSPEDSGAVLGKLKEKKIPFRIDQNGSAILVPKEKVYETRMELASQGLPQGGGVGFEIFDGTKLGMSEFMQNVNFQRALQGELMRTINQIEEIESSRVHIVMAARSLFIENESPAQASVVVKLKPQKRLKPDQIKGIVHLVSSSVAGLKPEQVTVVDTFGNMLSEKIREADVYAKARAEQLEYQERIERSLESRVLTMLEQALGPGKAIVRVATAMDFRKQEKTEERFYPDNKVPRSEQVYQESSFKPDKTPSGVPGTPAEIAGKLGSGTTGAETSGFQKHEQTSNYEIGKLVSKTIEPVGKITSLSVAVLVDGSYRKTVGENDQMNFEYVPRSPEEMEKLRNIVMRAVNWNGQRGDEVEVVNIPFDNPDLKPMQEVTDPAWLKMLKQYAGYLQYGFAVLFVLMSFLFVIRPLVQWITSPKPEPAAEPDIVELPKTPSLRELPMMQKASHLLTDNPATLQLLREWLRQGVETEGSVQQPART</sequence>
<feature type="region of interest" description="Disordered" evidence="10">
    <location>
        <begin position="287"/>
        <end position="337"/>
    </location>
</feature>
<gene>
    <name evidence="14" type="primary">fliF</name>
    <name evidence="14" type="ORF">ENS29_06895</name>
</gene>
<dbReference type="GO" id="GO:0071973">
    <property type="term" value="P:bacterial-type flagellum-dependent cell motility"/>
    <property type="evidence" value="ECO:0007669"/>
    <property type="project" value="InterPro"/>
</dbReference>
<evidence type="ECO:0000256" key="8">
    <source>
        <dbReference type="ARBA" id="ARBA00023143"/>
    </source>
</evidence>
<keyword evidence="6 11" id="KW-1133">Transmembrane helix</keyword>
<comment type="caution">
    <text evidence="14">The sequence shown here is derived from an EMBL/GenBank/DDBJ whole genome shotgun (WGS) entry which is preliminary data.</text>
</comment>
<feature type="domain" description="Flagellar M-ring N-terminal" evidence="12">
    <location>
        <begin position="44"/>
        <end position="218"/>
    </location>
</feature>
<evidence type="ECO:0000256" key="10">
    <source>
        <dbReference type="SAM" id="MobiDB-lite"/>
    </source>
</evidence>
<dbReference type="PIRSF" id="PIRSF004862">
    <property type="entry name" value="FliF"/>
    <property type="match status" value="1"/>
</dbReference>
<keyword evidence="7 11" id="KW-0472">Membrane</keyword>
<dbReference type="PANTHER" id="PTHR30046:SF0">
    <property type="entry name" value="FLAGELLAR M-RING PROTEIN"/>
    <property type="match status" value="1"/>
</dbReference>
<keyword evidence="14" id="KW-0966">Cell projection</keyword>
<dbReference type="GO" id="GO:0009431">
    <property type="term" value="C:bacterial-type flagellum basal body, MS ring"/>
    <property type="evidence" value="ECO:0007669"/>
    <property type="project" value="InterPro"/>
</dbReference>
<dbReference type="Pfam" id="PF01514">
    <property type="entry name" value="YscJ_FliF"/>
    <property type="match status" value="1"/>
</dbReference>
<feature type="domain" description="Flagellar M-ring C-terminal" evidence="13">
    <location>
        <begin position="253"/>
        <end position="420"/>
    </location>
</feature>
<evidence type="ECO:0000259" key="12">
    <source>
        <dbReference type="Pfam" id="PF01514"/>
    </source>
</evidence>
<keyword evidence="5 11" id="KW-0812">Transmembrane</keyword>
<reference evidence="14" key="1">
    <citation type="journal article" date="2020" name="mSystems">
        <title>Genome- and Community-Level Interaction Insights into Carbon Utilization and Element Cycling Functions of Hydrothermarchaeota in Hydrothermal Sediment.</title>
        <authorList>
            <person name="Zhou Z."/>
            <person name="Liu Y."/>
            <person name="Xu W."/>
            <person name="Pan J."/>
            <person name="Luo Z.H."/>
            <person name="Li M."/>
        </authorList>
    </citation>
    <scope>NUCLEOTIDE SEQUENCE [LARGE SCALE GENOMIC DNA]</scope>
    <source>
        <strain evidence="14">SpSt-477</strain>
    </source>
</reference>
<comment type="similarity">
    <text evidence="3 9">Belongs to the FliF family.</text>
</comment>
<dbReference type="InterPro" id="IPR045851">
    <property type="entry name" value="AMP-bd_C_sf"/>
</dbReference>
<dbReference type="InterPro" id="IPR006182">
    <property type="entry name" value="FliF_N_dom"/>
</dbReference>
<evidence type="ECO:0000256" key="1">
    <source>
        <dbReference type="ARBA" id="ARBA00004117"/>
    </source>
</evidence>
<dbReference type="Gene3D" id="3.30.300.30">
    <property type="match status" value="1"/>
</dbReference>
<keyword evidence="14" id="KW-0969">Cilium</keyword>
<comment type="function">
    <text evidence="9">The M ring may be actively involved in energy transduction.</text>
</comment>
<dbReference type="AlphaFoldDB" id="A0A7C4MPQ5"/>
<dbReference type="InterPro" id="IPR000067">
    <property type="entry name" value="FlgMring_FliF"/>
</dbReference>